<feature type="domain" description="GGDEF" evidence="10">
    <location>
        <begin position="517"/>
        <end position="663"/>
    </location>
</feature>
<dbReference type="CDD" id="cd00130">
    <property type="entry name" value="PAS"/>
    <property type="match status" value="1"/>
</dbReference>
<evidence type="ECO:0000259" key="7">
    <source>
        <dbReference type="PROSITE" id="PS50112"/>
    </source>
</evidence>
<dbReference type="Pfam" id="PF03924">
    <property type="entry name" value="CHASE"/>
    <property type="match status" value="1"/>
</dbReference>
<dbReference type="EMBL" id="JAHHGM010000022">
    <property type="protein sequence ID" value="MBT2990849.1"/>
    <property type="molecule type" value="Genomic_DNA"/>
</dbReference>
<dbReference type="FunFam" id="3.20.20.450:FF:000001">
    <property type="entry name" value="Cyclic di-GMP phosphodiesterase yahA"/>
    <property type="match status" value="1"/>
</dbReference>
<dbReference type="InterPro" id="IPR006189">
    <property type="entry name" value="CHASE_dom"/>
</dbReference>
<evidence type="ECO:0000256" key="2">
    <source>
        <dbReference type="ARBA" id="ARBA00012282"/>
    </source>
</evidence>
<keyword evidence="5" id="KW-1133">Transmembrane helix</keyword>
<dbReference type="Pfam" id="PF13426">
    <property type="entry name" value="PAS_9"/>
    <property type="match status" value="1"/>
</dbReference>
<dbReference type="SMART" id="SM00052">
    <property type="entry name" value="EAL"/>
    <property type="match status" value="1"/>
</dbReference>
<dbReference type="InterPro" id="IPR035965">
    <property type="entry name" value="PAS-like_dom_sf"/>
</dbReference>
<dbReference type="Gene3D" id="3.30.450.350">
    <property type="entry name" value="CHASE domain"/>
    <property type="match status" value="1"/>
</dbReference>
<dbReference type="GO" id="GO:0007165">
    <property type="term" value="P:signal transduction"/>
    <property type="evidence" value="ECO:0007669"/>
    <property type="project" value="UniProtKB-ARBA"/>
</dbReference>
<proteinExistence type="predicted"/>
<dbReference type="Gene3D" id="3.30.70.270">
    <property type="match status" value="1"/>
</dbReference>
<keyword evidence="4" id="KW-0812">Transmembrane</keyword>
<protein>
    <recommendedName>
        <fullName evidence="2">cyclic-guanylate-specific phosphodiesterase</fullName>
        <ecNumber evidence="2">3.1.4.52</ecNumber>
    </recommendedName>
</protein>
<dbReference type="Gene3D" id="3.30.450.20">
    <property type="entry name" value="PAS domain"/>
    <property type="match status" value="1"/>
</dbReference>
<feature type="domain" description="EAL" evidence="9">
    <location>
        <begin position="672"/>
        <end position="926"/>
    </location>
</feature>
<dbReference type="PROSITE" id="PS50887">
    <property type="entry name" value="GGDEF"/>
    <property type="match status" value="1"/>
</dbReference>
<dbReference type="PROSITE" id="PS50112">
    <property type="entry name" value="PAS"/>
    <property type="match status" value="1"/>
</dbReference>
<evidence type="ECO:0000259" key="8">
    <source>
        <dbReference type="PROSITE" id="PS50839"/>
    </source>
</evidence>
<evidence type="ECO:0000313" key="11">
    <source>
        <dbReference type="EMBL" id="MBT2990849.1"/>
    </source>
</evidence>
<evidence type="ECO:0000256" key="3">
    <source>
        <dbReference type="ARBA" id="ARBA00022636"/>
    </source>
</evidence>
<dbReference type="InterPro" id="IPR029787">
    <property type="entry name" value="Nucleotide_cyclase"/>
</dbReference>
<dbReference type="NCBIfam" id="TIGR00254">
    <property type="entry name" value="GGDEF"/>
    <property type="match status" value="1"/>
</dbReference>
<dbReference type="InterPro" id="IPR052155">
    <property type="entry name" value="Biofilm_reg_signaling"/>
</dbReference>
<dbReference type="EC" id="3.1.4.52" evidence="2"/>
<dbReference type="Proteomes" id="UP000770889">
    <property type="component" value="Unassembled WGS sequence"/>
</dbReference>
<dbReference type="SMART" id="SM00267">
    <property type="entry name" value="GGDEF"/>
    <property type="match status" value="1"/>
</dbReference>
<gene>
    <name evidence="11" type="ORF">KME65_17970</name>
</gene>
<name>A0A944MDV5_9GAMM</name>
<dbReference type="InterPro" id="IPR000160">
    <property type="entry name" value="GGDEF_dom"/>
</dbReference>
<dbReference type="InterPro" id="IPR043128">
    <property type="entry name" value="Rev_trsase/Diguanyl_cyclase"/>
</dbReference>
<reference evidence="11 12" key="1">
    <citation type="submission" date="2021-05" db="EMBL/GenBank/DDBJ databases">
        <title>Genetic and Functional Diversity in Clade A Lucinid endosymbionts from the Bahamas.</title>
        <authorList>
            <person name="Giani N.M."/>
            <person name="Engel A.S."/>
            <person name="Campbell B.J."/>
        </authorList>
    </citation>
    <scope>NUCLEOTIDE SEQUENCE [LARGE SCALE GENOMIC DNA]</scope>
    <source>
        <strain evidence="11">LUC16012Gg_MoonRockCtena</strain>
    </source>
</reference>
<dbReference type="Gene3D" id="3.20.20.450">
    <property type="entry name" value="EAL domain"/>
    <property type="match status" value="1"/>
</dbReference>
<sequence>MMYFRTREKVFKGYRGVVLWLSITLFSWLSLLFAIWVELHAVDNEFNDRAGEIHRTLTQRISSLETVLTSLVGLYHSSDFISVAEQTSFSQEMLKAYPFISTILQMTRIPEQKRAEFEARMREQGFVSFRLKDDWHESDLETGNLNYHLPVSFIEPMDPRSANVLGYDLSRLPSAFDTLQRSIKSGEIVTFGPVQISRSGKAQYFVLKPVYLGRYPPKKVHERLDMFNGMAVLCIELERIVDGLIGPGINFELSLKPLGDNRHLRTAGIMPAITKSDIAKIAVDLSTLNYQQKIDIYGVDFVLSVNQRIKPLVIDWWKVLAIWMLSLLILGLAIGVYRNKRIAQLQEDEANAAIEAEDARFSHVIDTAFDAVITADANCMILSWNQQAIEVFGYTEEDVLGLHLFQLILTHKSLLETTEALEPMFKGSTEHPTGIRLEVEGRDNSSRKFPLDLAISCSKIGEMFTLSVFARDITERKQWDEKIRTLAYSDSLTKLPNRQAFKEQVSRAIKVAKRHHRVGAVLYLDLDEFKRINDTLGHDIGDMLLINVTSRLEAQLRETDYVGRGVDDDNEFRNIARLGGDEFTVLLEDIQKPEVAAVVAKRVQDAIARSYNLNGHEVYVTPSIGIAIFPRDGHDVEELLKNADTAMYHAKAVGKNNFQFYSEQMNILATTRLKLEGKLRKALACNEMELYYQPQIDLASGQIVSAEALLRWDEPELGMVSPVEFIPIAEETGMIIELGEWVLNEACRQNKEWQDAGYSPIRIAVNLSSMQFIQRDLSMKVAKALKNTKLNPQYLELEITESVIMRNVNETITTLNDFKEMGISISVDDFGTGYSSLNYLKRFPLDNLKIDRTFVKDIPDDEDDVTITSAIIAMAQSLGLGVVAEGVETESQLRFLEQHGCEMAQGYLFSKPLPAGKLVEMLRMQDDGIELGISITGNL</sequence>
<dbReference type="PROSITE" id="PS50883">
    <property type="entry name" value="EAL"/>
    <property type="match status" value="1"/>
</dbReference>
<keyword evidence="6" id="KW-0472">Membrane</keyword>
<dbReference type="PANTHER" id="PTHR44757">
    <property type="entry name" value="DIGUANYLATE CYCLASE DGCP"/>
    <property type="match status" value="1"/>
</dbReference>
<dbReference type="SUPFAM" id="SSF55785">
    <property type="entry name" value="PYP-like sensor domain (PAS domain)"/>
    <property type="match status" value="1"/>
</dbReference>
<evidence type="ECO:0000256" key="4">
    <source>
        <dbReference type="ARBA" id="ARBA00022692"/>
    </source>
</evidence>
<dbReference type="AlphaFoldDB" id="A0A944MDV5"/>
<dbReference type="GO" id="GO:0016020">
    <property type="term" value="C:membrane"/>
    <property type="evidence" value="ECO:0007669"/>
    <property type="project" value="UniProtKB-SubCell"/>
</dbReference>
<evidence type="ECO:0000259" key="10">
    <source>
        <dbReference type="PROSITE" id="PS50887"/>
    </source>
</evidence>
<comment type="caution">
    <text evidence="11">The sequence shown here is derived from an EMBL/GenBank/DDBJ whole genome shotgun (WGS) entry which is preliminary data.</text>
</comment>
<dbReference type="SUPFAM" id="SSF141868">
    <property type="entry name" value="EAL domain-like"/>
    <property type="match status" value="1"/>
</dbReference>
<evidence type="ECO:0000256" key="5">
    <source>
        <dbReference type="ARBA" id="ARBA00022989"/>
    </source>
</evidence>
<dbReference type="SMART" id="SM01079">
    <property type="entry name" value="CHASE"/>
    <property type="match status" value="1"/>
</dbReference>
<dbReference type="CDD" id="cd01949">
    <property type="entry name" value="GGDEF"/>
    <property type="match status" value="1"/>
</dbReference>
<keyword evidence="3" id="KW-0973">c-di-GMP</keyword>
<organism evidence="11 12">
    <name type="scientific">Candidatus Thiodiazotropha taylori</name>
    <dbReference type="NCBI Taxonomy" id="2792791"/>
    <lineage>
        <taxon>Bacteria</taxon>
        <taxon>Pseudomonadati</taxon>
        <taxon>Pseudomonadota</taxon>
        <taxon>Gammaproteobacteria</taxon>
        <taxon>Chromatiales</taxon>
        <taxon>Sedimenticolaceae</taxon>
        <taxon>Candidatus Thiodiazotropha</taxon>
    </lineage>
</organism>
<dbReference type="SMART" id="SM00091">
    <property type="entry name" value="PAS"/>
    <property type="match status" value="1"/>
</dbReference>
<dbReference type="PANTHER" id="PTHR44757:SF2">
    <property type="entry name" value="BIOFILM ARCHITECTURE MAINTENANCE PROTEIN MBAA"/>
    <property type="match status" value="1"/>
</dbReference>
<dbReference type="InterPro" id="IPR035919">
    <property type="entry name" value="EAL_sf"/>
</dbReference>
<dbReference type="InterPro" id="IPR042240">
    <property type="entry name" value="CHASE_sf"/>
</dbReference>
<feature type="domain" description="CHASE" evidence="8">
    <location>
        <begin position="148"/>
        <end position="244"/>
    </location>
</feature>
<dbReference type="GO" id="GO:0071111">
    <property type="term" value="F:cyclic-guanylate-specific phosphodiesterase activity"/>
    <property type="evidence" value="ECO:0007669"/>
    <property type="project" value="UniProtKB-EC"/>
</dbReference>
<dbReference type="NCBIfam" id="TIGR00229">
    <property type="entry name" value="sensory_box"/>
    <property type="match status" value="1"/>
</dbReference>
<dbReference type="SUPFAM" id="SSF55073">
    <property type="entry name" value="Nucleotide cyclase"/>
    <property type="match status" value="1"/>
</dbReference>
<comment type="subcellular location">
    <subcellularLocation>
        <location evidence="1">Membrane</location>
    </subcellularLocation>
</comment>
<evidence type="ECO:0000259" key="9">
    <source>
        <dbReference type="PROSITE" id="PS50883"/>
    </source>
</evidence>
<dbReference type="CDD" id="cd01948">
    <property type="entry name" value="EAL"/>
    <property type="match status" value="1"/>
</dbReference>
<dbReference type="Pfam" id="PF00990">
    <property type="entry name" value="GGDEF"/>
    <property type="match status" value="1"/>
</dbReference>
<feature type="domain" description="PAS" evidence="7">
    <location>
        <begin position="357"/>
        <end position="428"/>
    </location>
</feature>
<accession>A0A944MDV5</accession>
<dbReference type="Pfam" id="PF00563">
    <property type="entry name" value="EAL"/>
    <property type="match status" value="1"/>
</dbReference>
<dbReference type="PROSITE" id="PS50839">
    <property type="entry name" value="CHASE"/>
    <property type="match status" value="1"/>
</dbReference>
<evidence type="ECO:0000256" key="1">
    <source>
        <dbReference type="ARBA" id="ARBA00004370"/>
    </source>
</evidence>
<evidence type="ECO:0000313" key="12">
    <source>
        <dbReference type="Proteomes" id="UP000770889"/>
    </source>
</evidence>
<evidence type="ECO:0000256" key="6">
    <source>
        <dbReference type="ARBA" id="ARBA00023136"/>
    </source>
</evidence>
<dbReference type="InterPro" id="IPR001633">
    <property type="entry name" value="EAL_dom"/>
</dbReference>
<dbReference type="InterPro" id="IPR000014">
    <property type="entry name" value="PAS"/>
</dbReference>